<name>A0A7S3NM70_9STRA</name>
<dbReference type="InterPro" id="IPR011992">
    <property type="entry name" value="EF-hand-dom_pair"/>
</dbReference>
<dbReference type="EMBL" id="HBIJ01015149">
    <property type="protein sequence ID" value="CAE0369362.1"/>
    <property type="molecule type" value="Transcribed_RNA"/>
</dbReference>
<dbReference type="SUPFAM" id="SSF47473">
    <property type="entry name" value="EF-hand"/>
    <property type="match status" value="1"/>
</dbReference>
<dbReference type="GO" id="GO:0005509">
    <property type="term" value="F:calcium ion binding"/>
    <property type="evidence" value="ECO:0007669"/>
    <property type="project" value="InterPro"/>
</dbReference>
<dbReference type="Gene3D" id="1.10.238.10">
    <property type="entry name" value="EF-hand"/>
    <property type="match status" value="1"/>
</dbReference>
<reference evidence="4" key="1">
    <citation type="submission" date="2021-01" db="EMBL/GenBank/DDBJ databases">
        <authorList>
            <person name="Corre E."/>
            <person name="Pelletier E."/>
            <person name="Niang G."/>
            <person name="Scheremetjew M."/>
            <person name="Finn R."/>
            <person name="Kale V."/>
            <person name="Holt S."/>
            <person name="Cochrane G."/>
            <person name="Meng A."/>
            <person name="Brown T."/>
            <person name="Cohen L."/>
        </authorList>
    </citation>
    <scope>NUCLEOTIDE SEQUENCE</scope>
    <source>
        <strain evidence="4">CCMP1510</strain>
    </source>
</reference>
<evidence type="ECO:0000259" key="3">
    <source>
        <dbReference type="PROSITE" id="PS50222"/>
    </source>
</evidence>
<dbReference type="PROSITE" id="PS50222">
    <property type="entry name" value="EF_HAND_2"/>
    <property type="match status" value="1"/>
</dbReference>
<gene>
    <name evidence="4" type="ORF">ALAG00032_LOCUS10125</name>
</gene>
<dbReference type="FunFam" id="1.10.238.10:FF:000001">
    <property type="entry name" value="Calmodulin 1"/>
    <property type="match status" value="1"/>
</dbReference>
<protein>
    <recommendedName>
        <fullName evidence="1">Calmodulin</fullName>
    </recommendedName>
</protein>
<dbReference type="SMART" id="SM00054">
    <property type="entry name" value="EFh"/>
    <property type="match status" value="3"/>
</dbReference>
<dbReference type="InterPro" id="IPR002048">
    <property type="entry name" value="EF_hand_dom"/>
</dbReference>
<evidence type="ECO:0000256" key="2">
    <source>
        <dbReference type="ARBA" id="ARBA00022737"/>
    </source>
</evidence>
<dbReference type="AlphaFoldDB" id="A0A7S3NM70"/>
<dbReference type="PANTHER" id="PTHR23048:SF0">
    <property type="entry name" value="CALMODULIN LIKE 3"/>
    <property type="match status" value="1"/>
</dbReference>
<keyword evidence="2" id="KW-0677">Repeat</keyword>
<evidence type="ECO:0000256" key="1">
    <source>
        <dbReference type="ARBA" id="ARBA00020786"/>
    </source>
</evidence>
<dbReference type="Pfam" id="PF13499">
    <property type="entry name" value="EF-hand_7"/>
    <property type="match status" value="1"/>
</dbReference>
<dbReference type="GO" id="GO:0016460">
    <property type="term" value="C:myosin II complex"/>
    <property type="evidence" value="ECO:0007669"/>
    <property type="project" value="TreeGrafter"/>
</dbReference>
<dbReference type="CDD" id="cd00051">
    <property type="entry name" value="EFh"/>
    <property type="match status" value="1"/>
</dbReference>
<sequence>MSKGGGASLSAERAAELKEAWNLIAGDEKTQLTSKEVYKVYRALGMAPTEYEHKTYFKQMEPTNGKVDRADFLSTMEDIHVNSLANDKLTEAFEIFDLDKKQYFNQDDLARVMRNLGEDLTKDEIRDMILEVDCQGDLLINREEFTEMMAI</sequence>
<accession>A0A7S3NM70</accession>
<organism evidence="4">
    <name type="scientific">Aureoumbra lagunensis</name>
    <dbReference type="NCBI Taxonomy" id="44058"/>
    <lineage>
        <taxon>Eukaryota</taxon>
        <taxon>Sar</taxon>
        <taxon>Stramenopiles</taxon>
        <taxon>Ochrophyta</taxon>
        <taxon>Pelagophyceae</taxon>
        <taxon>Pelagomonadales</taxon>
        <taxon>Aureoumbra</taxon>
    </lineage>
</organism>
<dbReference type="InterPro" id="IPR050230">
    <property type="entry name" value="CALM/Myosin/TropC-like"/>
</dbReference>
<feature type="domain" description="EF-hand" evidence="3">
    <location>
        <begin position="84"/>
        <end position="119"/>
    </location>
</feature>
<evidence type="ECO:0000313" key="4">
    <source>
        <dbReference type="EMBL" id="CAE0369362.1"/>
    </source>
</evidence>
<proteinExistence type="predicted"/>
<dbReference type="PANTHER" id="PTHR23048">
    <property type="entry name" value="MYOSIN LIGHT CHAIN 1, 3"/>
    <property type="match status" value="1"/>
</dbReference>